<accession>A0AB32VV00</accession>
<protein>
    <submittedName>
        <fullName evidence="2">Uncharacterized protein LOC108660648</fullName>
    </submittedName>
</protein>
<dbReference type="KEGG" id="tcc:108660648"/>
<dbReference type="GeneID" id="108660648"/>
<dbReference type="Proteomes" id="UP000694886">
    <property type="component" value="Chromosome 2"/>
</dbReference>
<sequence length="165" mass="19071">MEEDVEIPLILGWPFLAIARAIINVKNGKITFKVEQEEVVFNLFNVNKYPYTDSCYRVGSINELAKEDFDKEYLATTSFEVGQQVLLSNSHSKLFPWKHKSRWSGPFKVVKFYPYGIIEIDSKDADTFMVNGLCLKPYFVDEIIFITLPDPPNNFGDNDEDDKQK</sequence>
<evidence type="ECO:0000313" key="2">
    <source>
        <dbReference type="RefSeq" id="XP_017970390.1"/>
    </source>
</evidence>
<proteinExistence type="predicted"/>
<dbReference type="AlphaFoldDB" id="A0AB32VV00"/>
<dbReference type="Gramene" id="Tc02v2_t016570.1">
    <property type="protein sequence ID" value="Tc02v2_p016570.1"/>
    <property type="gene ID" value="Tc02v2_g016570"/>
</dbReference>
<evidence type="ECO:0000313" key="1">
    <source>
        <dbReference type="Proteomes" id="UP000694886"/>
    </source>
</evidence>
<dbReference type="RefSeq" id="XP_017970390.1">
    <property type="nucleotide sequence ID" value="XM_018114901.1"/>
</dbReference>
<name>A0AB32VV00_THECC</name>
<dbReference type="PANTHER" id="PTHR33067:SF31">
    <property type="entry name" value="RNA-DIRECTED DNA POLYMERASE"/>
    <property type="match status" value="1"/>
</dbReference>
<reference evidence="1" key="1">
    <citation type="journal article" date="1997" name="Nucleic Acids Res.">
        <title>tRNAscan-SE: a program for improved detection of transfer RNA genes in genomic sequence.</title>
        <authorList>
            <person name="Lowe T.M."/>
            <person name="Eddy S.R."/>
        </authorList>
    </citation>
    <scope>NUCLEOTIDE SEQUENCE [LARGE SCALE GENOMIC DNA]</scope>
    <source>
        <strain evidence="1">r\B97-61/B2</strain>
    </source>
</reference>
<reference evidence="2" key="2">
    <citation type="submission" date="2025-08" db="UniProtKB">
        <authorList>
            <consortium name="RefSeq"/>
        </authorList>
    </citation>
    <scope>IDENTIFICATION</scope>
</reference>
<organism evidence="1 2">
    <name type="scientific">Theobroma cacao</name>
    <name type="common">Cacao</name>
    <name type="synonym">Cocoa</name>
    <dbReference type="NCBI Taxonomy" id="3641"/>
    <lineage>
        <taxon>Eukaryota</taxon>
        <taxon>Viridiplantae</taxon>
        <taxon>Streptophyta</taxon>
        <taxon>Embryophyta</taxon>
        <taxon>Tracheophyta</taxon>
        <taxon>Spermatophyta</taxon>
        <taxon>Magnoliopsida</taxon>
        <taxon>eudicotyledons</taxon>
        <taxon>Gunneridae</taxon>
        <taxon>Pentapetalae</taxon>
        <taxon>rosids</taxon>
        <taxon>malvids</taxon>
        <taxon>Malvales</taxon>
        <taxon>Malvaceae</taxon>
        <taxon>Byttnerioideae</taxon>
        <taxon>Theobroma</taxon>
    </lineage>
</organism>
<dbReference type="PANTHER" id="PTHR33067">
    <property type="entry name" value="RNA-DIRECTED DNA POLYMERASE-RELATED"/>
    <property type="match status" value="1"/>
</dbReference>
<gene>
    <name evidence="2" type="primary">LOC108660648</name>
</gene>